<keyword evidence="3" id="KW-1185">Reference proteome</keyword>
<evidence type="ECO:0000259" key="1">
    <source>
        <dbReference type="PROSITE" id="PS51186"/>
    </source>
</evidence>
<dbReference type="Pfam" id="PF13302">
    <property type="entry name" value="Acetyltransf_3"/>
    <property type="match status" value="1"/>
</dbReference>
<dbReference type="PANTHER" id="PTHR43792">
    <property type="entry name" value="GNAT FAMILY, PUTATIVE (AFU_ORTHOLOGUE AFUA_3G00765)-RELATED-RELATED"/>
    <property type="match status" value="1"/>
</dbReference>
<protein>
    <submittedName>
        <fullName evidence="2">RimJ/RimL family protein N-acetyltransferase</fullName>
    </submittedName>
</protein>
<evidence type="ECO:0000313" key="2">
    <source>
        <dbReference type="EMBL" id="MBB5743997.1"/>
    </source>
</evidence>
<dbReference type="InterPro" id="IPR000182">
    <property type="entry name" value="GNAT_dom"/>
</dbReference>
<dbReference type="InterPro" id="IPR051531">
    <property type="entry name" value="N-acetyltransferase"/>
</dbReference>
<dbReference type="Proteomes" id="UP000517712">
    <property type="component" value="Unassembled WGS sequence"/>
</dbReference>
<name>A0A7W9FCA5_9MICO</name>
<dbReference type="GO" id="GO:0016747">
    <property type="term" value="F:acyltransferase activity, transferring groups other than amino-acyl groups"/>
    <property type="evidence" value="ECO:0007669"/>
    <property type="project" value="InterPro"/>
</dbReference>
<dbReference type="Gene3D" id="3.40.630.30">
    <property type="match status" value="1"/>
</dbReference>
<feature type="domain" description="N-acetyltransferase" evidence="1">
    <location>
        <begin position="13"/>
        <end position="171"/>
    </location>
</feature>
<organism evidence="2 3">
    <name type="scientific">Microbacterium ginsengiterrae</name>
    <dbReference type="NCBI Taxonomy" id="546115"/>
    <lineage>
        <taxon>Bacteria</taxon>
        <taxon>Bacillati</taxon>
        <taxon>Actinomycetota</taxon>
        <taxon>Actinomycetes</taxon>
        <taxon>Micrococcales</taxon>
        <taxon>Microbacteriaceae</taxon>
        <taxon>Microbacterium</taxon>
    </lineage>
</organism>
<dbReference type="EMBL" id="JACHMU010000001">
    <property type="protein sequence ID" value="MBB5743997.1"/>
    <property type="molecule type" value="Genomic_DNA"/>
</dbReference>
<proteinExistence type="predicted"/>
<keyword evidence="2" id="KW-0808">Transferase</keyword>
<sequence>MSARLLPAPTARLRFREMDVDDLDDVAALWGDPEVMTYYPSTRTREEAGEWIARMQDRYERDGHGLWIIETHDGRFVGDCGITWQSYNDTPVREVGYHVVRSLHGRGYATEAAAACVELVRSTWAPTLLTAIIHPDNTASRRVAEHLGMSHIADDHAHPWIVRTVMGMTVEEPPQTAS</sequence>
<comment type="caution">
    <text evidence="2">The sequence shown here is derived from an EMBL/GenBank/DDBJ whole genome shotgun (WGS) entry which is preliminary data.</text>
</comment>
<dbReference type="InterPro" id="IPR016181">
    <property type="entry name" value="Acyl_CoA_acyltransferase"/>
</dbReference>
<gene>
    <name evidence="2" type="ORF">HD600_002494</name>
</gene>
<dbReference type="SUPFAM" id="SSF55729">
    <property type="entry name" value="Acyl-CoA N-acyltransferases (Nat)"/>
    <property type="match status" value="1"/>
</dbReference>
<reference evidence="2 3" key="1">
    <citation type="submission" date="2020-08" db="EMBL/GenBank/DDBJ databases">
        <title>Sequencing the genomes of 1000 actinobacteria strains.</title>
        <authorList>
            <person name="Klenk H.-P."/>
        </authorList>
    </citation>
    <scope>NUCLEOTIDE SEQUENCE [LARGE SCALE GENOMIC DNA]</scope>
    <source>
        <strain evidence="2 3">DSM 24823</strain>
    </source>
</reference>
<accession>A0A7W9FCA5</accession>
<dbReference type="PANTHER" id="PTHR43792:SF1">
    <property type="entry name" value="N-ACETYLTRANSFERASE DOMAIN-CONTAINING PROTEIN"/>
    <property type="match status" value="1"/>
</dbReference>
<evidence type="ECO:0000313" key="3">
    <source>
        <dbReference type="Proteomes" id="UP000517712"/>
    </source>
</evidence>
<dbReference type="PROSITE" id="PS51186">
    <property type="entry name" value="GNAT"/>
    <property type="match status" value="1"/>
</dbReference>
<dbReference type="RefSeq" id="WP_338402237.1">
    <property type="nucleotide sequence ID" value="NZ_BAAAPG010000001.1"/>
</dbReference>
<dbReference type="AlphaFoldDB" id="A0A7W9FCA5"/>